<protein>
    <submittedName>
        <fullName evidence="3">Uncharacterized protein</fullName>
    </submittedName>
</protein>
<evidence type="ECO:0000313" key="4">
    <source>
        <dbReference type="Proteomes" id="UP001591681"/>
    </source>
</evidence>
<dbReference type="PANTHER" id="PTHR48251:SF1">
    <property type="entry name" value="COILED-COIL DOMAIN-CONTAINING PROTEIN 160"/>
    <property type="match status" value="1"/>
</dbReference>
<feature type="coiled-coil region" evidence="1">
    <location>
        <begin position="234"/>
        <end position="294"/>
    </location>
</feature>
<feature type="coiled-coil region" evidence="1">
    <location>
        <begin position="136"/>
        <end position="191"/>
    </location>
</feature>
<reference evidence="3 4" key="1">
    <citation type="submission" date="2024-09" db="EMBL/GenBank/DDBJ databases">
        <title>A chromosome-level genome assembly of Gray's grenadier anchovy, Coilia grayii.</title>
        <authorList>
            <person name="Fu Z."/>
        </authorList>
    </citation>
    <scope>NUCLEOTIDE SEQUENCE [LARGE SCALE GENOMIC DNA]</scope>
    <source>
        <strain evidence="3">G4</strain>
        <tissue evidence="3">Muscle</tissue>
    </source>
</reference>
<keyword evidence="1" id="KW-0175">Coiled coil</keyword>
<evidence type="ECO:0000313" key="3">
    <source>
        <dbReference type="EMBL" id="KAL2077177.1"/>
    </source>
</evidence>
<dbReference type="Proteomes" id="UP001591681">
    <property type="component" value="Unassembled WGS sequence"/>
</dbReference>
<feature type="region of interest" description="Disordered" evidence="2">
    <location>
        <begin position="92"/>
        <end position="120"/>
    </location>
</feature>
<dbReference type="EMBL" id="JBHFQA010000024">
    <property type="protein sequence ID" value="KAL2077177.1"/>
    <property type="molecule type" value="Genomic_DNA"/>
</dbReference>
<comment type="caution">
    <text evidence="3">The sequence shown here is derived from an EMBL/GenBank/DDBJ whole genome shotgun (WGS) entry which is preliminary data.</text>
</comment>
<evidence type="ECO:0000256" key="1">
    <source>
        <dbReference type="SAM" id="Coils"/>
    </source>
</evidence>
<accession>A0ABD1IQB3</accession>
<dbReference type="AlphaFoldDB" id="A0ABD1IQB3"/>
<proteinExistence type="predicted"/>
<evidence type="ECO:0000256" key="2">
    <source>
        <dbReference type="SAM" id="MobiDB-lite"/>
    </source>
</evidence>
<organism evidence="3 4">
    <name type="scientific">Coilia grayii</name>
    <name type="common">Gray's grenadier anchovy</name>
    <dbReference type="NCBI Taxonomy" id="363190"/>
    <lineage>
        <taxon>Eukaryota</taxon>
        <taxon>Metazoa</taxon>
        <taxon>Chordata</taxon>
        <taxon>Craniata</taxon>
        <taxon>Vertebrata</taxon>
        <taxon>Euteleostomi</taxon>
        <taxon>Actinopterygii</taxon>
        <taxon>Neopterygii</taxon>
        <taxon>Teleostei</taxon>
        <taxon>Clupei</taxon>
        <taxon>Clupeiformes</taxon>
        <taxon>Clupeoidei</taxon>
        <taxon>Engraulidae</taxon>
        <taxon>Coilinae</taxon>
        <taxon>Coilia</taxon>
    </lineage>
</organism>
<gene>
    <name evidence="3" type="ORF">ACEWY4_026681</name>
</gene>
<dbReference type="PANTHER" id="PTHR48251">
    <property type="entry name" value="COILED-COIL DOMAIN-CONTAINING PROTEIN 160"/>
    <property type="match status" value="1"/>
</dbReference>
<feature type="compositionally biased region" description="Polar residues" evidence="2">
    <location>
        <begin position="98"/>
        <end position="115"/>
    </location>
</feature>
<keyword evidence="4" id="KW-1185">Reference proteome</keyword>
<sequence length="313" mass="36504">MNMSQQEKLTKNVKPVSSHWVEDLCRPHFSMEDVMKSIDEITKQNQGNETDHSLPKCLRTSEGNEIYKRVLRERQQREEQLLRENLAKRLATAGLSEPASTTKSQPNSTQQNQNKQPEESDCIWNKQDVVTLCDTIDTIERDRHKLKLQLEQAQAAVRTEQQERKRLRGLLDESERQLAVSRQEVMRWKLQLEAQRAEGQAKDTQVQALVAEVKQMAEDAARWRTGERKARKEATETRRKCSNLMWEMETLKEQHKVEEKRLVQAARVEGNTVLLKLTQELEQMRAKLKAEQESHARSQTALELLRKHFTNSS</sequence>
<name>A0ABD1IQB3_9TELE</name>